<evidence type="ECO:0000313" key="3">
    <source>
        <dbReference type="EMBL" id="MDV6225609.1"/>
    </source>
</evidence>
<name>A0ABU4AH82_9HYPH</name>
<dbReference type="Proteomes" id="UP001185659">
    <property type="component" value="Unassembled WGS sequence"/>
</dbReference>
<evidence type="ECO:0000259" key="2">
    <source>
        <dbReference type="Pfam" id="PF04909"/>
    </source>
</evidence>
<evidence type="ECO:0000256" key="1">
    <source>
        <dbReference type="ARBA" id="ARBA00038310"/>
    </source>
</evidence>
<dbReference type="Gene3D" id="3.20.20.140">
    <property type="entry name" value="Metal-dependent hydrolases"/>
    <property type="match status" value="1"/>
</dbReference>
<comment type="similarity">
    <text evidence="1">Belongs to the metallo-dependent hydrolases superfamily.</text>
</comment>
<reference evidence="3 4" key="1">
    <citation type="submission" date="2023-10" db="EMBL/GenBank/DDBJ databases">
        <authorList>
            <person name="Venkata Ramana C."/>
            <person name="Sasikala C."/>
            <person name="Dhurka M."/>
        </authorList>
    </citation>
    <scope>NUCLEOTIDE SEQUENCE [LARGE SCALE GENOMIC DNA]</scope>
    <source>
        <strain evidence="3 4">KCTC 32151</strain>
    </source>
</reference>
<organism evidence="3 4">
    <name type="scientific">Nitratireductor aquimarinus</name>
    <dbReference type="NCBI Taxonomy" id="889300"/>
    <lineage>
        <taxon>Bacteria</taxon>
        <taxon>Pseudomonadati</taxon>
        <taxon>Pseudomonadota</taxon>
        <taxon>Alphaproteobacteria</taxon>
        <taxon>Hyphomicrobiales</taxon>
        <taxon>Phyllobacteriaceae</taxon>
        <taxon>Nitratireductor</taxon>
    </lineage>
</organism>
<protein>
    <submittedName>
        <fullName evidence="3">Amidohydrolase family protein</fullName>
    </submittedName>
</protein>
<dbReference type="RefSeq" id="WP_317560602.1">
    <property type="nucleotide sequence ID" value="NZ_JAWLIP010000001.1"/>
</dbReference>
<comment type="caution">
    <text evidence="3">The sequence shown here is derived from an EMBL/GenBank/DDBJ whole genome shotgun (WGS) entry which is preliminary data.</text>
</comment>
<gene>
    <name evidence="3" type="ORF">R2G56_04850</name>
</gene>
<proteinExistence type="inferred from homology"/>
<keyword evidence="4" id="KW-1185">Reference proteome</keyword>
<evidence type="ECO:0000313" key="4">
    <source>
        <dbReference type="Proteomes" id="UP001185659"/>
    </source>
</evidence>
<dbReference type="InterPro" id="IPR052350">
    <property type="entry name" value="Metallo-dep_Lactonases"/>
</dbReference>
<dbReference type="PANTHER" id="PTHR43569:SF1">
    <property type="entry name" value="BLL3371 PROTEIN"/>
    <property type="match status" value="1"/>
</dbReference>
<dbReference type="InterPro" id="IPR006680">
    <property type="entry name" value="Amidohydro-rel"/>
</dbReference>
<sequence length="318" mass="35254">MSSAYAGPVIDPHHHLWDLSLGRHPWLAPPEAADEEMVFGSIAPIRRDYGVGDYLWDAARQNIVATVHVEAGWSDDFPLEETRWLDSLDRRFGVAARYVARVPLAGADAQRLVEREAANPAVVGIRDIVSWHPDPAKSFASREGMMSDPRWREGLSRATELGLSFDLMLFPWQMGEAARLVADHPDTQFVLNHCGSPVDRSEEGLALWRSGLSELSSAPNIAIKISDPVAYDHHWTVDSLRMVIDHCIACFGPQRAMFASDFPVAGLHADFDALYGAFRTIAASHSHDEQEALFFSTANRIYRLGLSPSQTSQDASHV</sequence>
<dbReference type="SUPFAM" id="SSF51556">
    <property type="entry name" value="Metallo-dependent hydrolases"/>
    <property type="match status" value="1"/>
</dbReference>
<dbReference type="EMBL" id="JAWLIP010000001">
    <property type="protein sequence ID" value="MDV6225609.1"/>
    <property type="molecule type" value="Genomic_DNA"/>
</dbReference>
<dbReference type="PANTHER" id="PTHR43569">
    <property type="entry name" value="AMIDOHYDROLASE"/>
    <property type="match status" value="1"/>
</dbReference>
<dbReference type="InterPro" id="IPR032466">
    <property type="entry name" value="Metal_Hydrolase"/>
</dbReference>
<accession>A0ABU4AH82</accession>
<dbReference type="Pfam" id="PF04909">
    <property type="entry name" value="Amidohydro_2"/>
    <property type="match status" value="1"/>
</dbReference>
<feature type="domain" description="Amidohydrolase-related" evidence="2">
    <location>
        <begin position="10"/>
        <end position="304"/>
    </location>
</feature>